<evidence type="ECO:0000256" key="1">
    <source>
        <dbReference type="ARBA" id="ARBA00004141"/>
    </source>
</evidence>
<feature type="transmembrane region" description="Helical" evidence="7">
    <location>
        <begin position="3306"/>
        <end position="3323"/>
    </location>
</feature>
<feature type="compositionally biased region" description="Basic and acidic residues" evidence="6">
    <location>
        <begin position="87"/>
        <end position="96"/>
    </location>
</feature>
<dbReference type="PROSITE" id="PS50158">
    <property type="entry name" value="ZF_CCHC"/>
    <property type="match status" value="1"/>
</dbReference>
<feature type="domain" description="CCHC-type" evidence="8">
    <location>
        <begin position="403"/>
        <end position="416"/>
    </location>
</feature>
<keyword evidence="5" id="KW-0862">Zinc</keyword>
<dbReference type="Pfam" id="PF07727">
    <property type="entry name" value="RVT_2"/>
    <property type="match status" value="1"/>
</dbReference>
<dbReference type="Pfam" id="PF01490">
    <property type="entry name" value="Aa_trans"/>
    <property type="match status" value="1"/>
</dbReference>
<feature type="compositionally biased region" description="Basic residues" evidence="6">
    <location>
        <begin position="2437"/>
        <end position="2448"/>
    </location>
</feature>
<feature type="transmembrane region" description="Helical" evidence="7">
    <location>
        <begin position="3219"/>
        <end position="3244"/>
    </location>
</feature>
<feature type="compositionally biased region" description="Polar residues" evidence="6">
    <location>
        <begin position="2090"/>
        <end position="2104"/>
    </location>
</feature>
<feature type="region of interest" description="Disordered" evidence="6">
    <location>
        <begin position="1141"/>
        <end position="1164"/>
    </location>
</feature>
<protein>
    <recommendedName>
        <fullName evidence="12">Copia protein</fullName>
    </recommendedName>
</protein>
<evidence type="ECO:0000256" key="6">
    <source>
        <dbReference type="SAM" id="MobiDB-lite"/>
    </source>
</evidence>
<name>A0ABP0MK48_9DINO</name>
<feature type="transmembrane region" description="Helical" evidence="7">
    <location>
        <begin position="3328"/>
        <end position="3349"/>
    </location>
</feature>
<comment type="caution">
    <text evidence="10">The sequence shown here is derived from an EMBL/GenBank/DDBJ whole genome shotgun (WGS) entry which is preliminary data.</text>
</comment>
<keyword evidence="11" id="KW-1185">Reference proteome</keyword>
<feature type="region of interest" description="Disordered" evidence="6">
    <location>
        <begin position="1955"/>
        <end position="1991"/>
    </location>
</feature>
<feature type="transmembrane region" description="Helical" evidence="7">
    <location>
        <begin position="3265"/>
        <end position="3286"/>
    </location>
</feature>
<keyword evidence="5" id="KW-0479">Metal-binding</keyword>
<evidence type="ECO:0000256" key="3">
    <source>
        <dbReference type="ARBA" id="ARBA00022989"/>
    </source>
</evidence>
<evidence type="ECO:0000259" key="8">
    <source>
        <dbReference type="PROSITE" id="PS50158"/>
    </source>
</evidence>
<keyword evidence="5" id="KW-0863">Zinc-finger</keyword>
<dbReference type="InterPro" id="IPR001878">
    <property type="entry name" value="Znf_CCHC"/>
</dbReference>
<keyword evidence="4 7" id="KW-0472">Membrane</keyword>
<evidence type="ECO:0008006" key="12">
    <source>
        <dbReference type="Google" id="ProtNLM"/>
    </source>
</evidence>
<dbReference type="PANTHER" id="PTHR22950">
    <property type="entry name" value="AMINO ACID TRANSPORTER"/>
    <property type="match status" value="1"/>
</dbReference>
<dbReference type="PROSITE" id="PS50994">
    <property type="entry name" value="INTEGRASE"/>
    <property type="match status" value="1"/>
</dbReference>
<feature type="region of interest" description="Disordered" evidence="6">
    <location>
        <begin position="1549"/>
        <end position="1655"/>
    </location>
</feature>
<reference evidence="10 11" key="1">
    <citation type="submission" date="2024-02" db="EMBL/GenBank/DDBJ databases">
        <authorList>
            <person name="Chen Y."/>
            <person name="Shah S."/>
            <person name="Dougan E. K."/>
            <person name="Thang M."/>
            <person name="Chan C."/>
        </authorList>
    </citation>
    <scope>NUCLEOTIDE SEQUENCE [LARGE SCALE GENOMIC DNA]</scope>
</reference>
<dbReference type="SUPFAM" id="SSF53098">
    <property type="entry name" value="Ribonuclease H-like"/>
    <property type="match status" value="1"/>
</dbReference>
<evidence type="ECO:0000313" key="10">
    <source>
        <dbReference type="EMBL" id="CAK9051852.1"/>
    </source>
</evidence>
<feature type="region of interest" description="Disordered" evidence="6">
    <location>
        <begin position="370"/>
        <end position="390"/>
    </location>
</feature>
<evidence type="ECO:0000256" key="4">
    <source>
        <dbReference type="ARBA" id="ARBA00023136"/>
    </source>
</evidence>
<feature type="compositionally biased region" description="Low complexity" evidence="6">
    <location>
        <begin position="680"/>
        <end position="696"/>
    </location>
</feature>
<evidence type="ECO:0000259" key="9">
    <source>
        <dbReference type="PROSITE" id="PS50994"/>
    </source>
</evidence>
<evidence type="ECO:0000256" key="7">
    <source>
        <dbReference type="SAM" id="Phobius"/>
    </source>
</evidence>
<dbReference type="InterPro" id="IPR036397">
    <property type="entry name" value="RNaseH_sf"/>
</dbReference>
<feature type="region of interest" description="Disordered" evidence="6">
    <location>
        <begin position="2421"/>
        <end position="2457"/>
    </location>
</feature>
<feature type="region of interest" description="Disordered" evidence="6">
    <location>
        <begin position="2198"/>
        <end position="2217"/>
    </location>
</feature>
<evidence type="ECO:0000256" key="5">
    <source>
        <dbReference type="PROSITE-ProRule" id="PRU00047"/>
    </source>
</evidence>
<dbReference type="InterPro" id="IPR012337">
    <property type="entry name" value="RNaseH-like_sf"/>
</dbReference>
<gene>
    <name evidence="10" type="ORF">CCMP2556_LOCUS26235</name>
</gene>
<feature type="region of interest" description="Disordered" evidence="6">
    <location>
        <begin position="2090"/>
        <end position="2175"/>
    </location>
</feature>
<evidence type="ECO:0000313" key="11">
    <source>
        <dbReference type="Proteomes" id="UP001642484"/>
    </source>
</evidence>
<sequence length="3415" mass="381593">MPSPGTSSEELEECVDNMEQEARGTTAVAGDERREWTEAEWAEWNKKWYWGQSWMSGSQWYASGEAGQRDGAAGAAASTTLPASGVEHSDPWHARNGDPWSRRTSTSGAPPAVDHGRQGGWWQSGHYAKGDYSDPPAWPGWSNYRLWRRAILRWNHNTDVSVWRRAEKVLKTLEWDLQAKLDHVSETTLASPAYITEILGVLDVLAGEREDSEKRGAVRAALFEGNRRGDESLAQYALRRESQFEVASRYIAIPEEIKGILLEEQSGLSKQSMQSLRVLTKGQHSYSEVRKALQVLDLDEESIVKPGKVNYFGDTMEEEIMDSDLDDEEVFAALEYQEVDEDAAISLMADLQQDRRRTWKENKLLKAARRKDRRHFDDKNSRPSRPPYRRRLSIEELKKVTHCSNCGKKGHWREDCHEASTNGDKTHKDKHPKMAAFAYLGVSDQGNDSVFLVANFGSYQTMEQDCFLELGPGQAIVDPGASQDLIGHPSFLKLQEKLREVGLKTIKLEEKPAKASGVGGTAKTLFMALAPCILGGQPGIVKLTVVEDNIPQLLSIGLLEHGHAVIDTQADQIFFKKFDKVAKMTRIPSGHRTLSIADWDGSEFPTYSAIAPVEPNTHLVIFSMAGVLNARVKKSRIRSEADREHLEMSWHHFARKLLILNRGPGALEILGMKMRPGDFTTSSPGPSDPSGMTPSSRKMLDSCSHPKEFETRGANQHGTWTRCSLCQSKTGYQKYGKNNPPPAARKAKSVAVETYVSAPSTPAPRTPLPVTSGPVPSIMPDLETAFQGQNQQLAHNTAAIMAQVMTPVVEGFHQALRVQAEEAQRIQDRQEVQMQQLFLTQQRIMQQTDPTRQPGAVFPALSPEEIHRVMAQSFAMAQRHPLPEEDELDSFRDVFIVRDSELVDDLVCSDFPEGAETHLSRKQKKAVKAGLAVTKPSSLDLTTGWDALKPEDRKRMWEILEHQKPDIVIMSPDCKMFCQLMNVNLSRIPVERLSRDQMRALVMWHMCIQVAEHQLNHDRYFFLEQPGGASSWKTHAAEWLLKQKGVHHFLFDQCELGLQVSDAGLSRKTTGAATNHLGIAFLLSQYQCSGSHQHIQLENGLPHKARIYPPDLVHNIVQGILRGSQEFVGAAQPDDLIDEEGEEGLDLDPQPRTPGTLQRDQSEVLSEEQKKKVMLMHLNMGHLPRDKMLTMLKAAGAREGVLCYVKNTFSCGHCMRQQKPVERRHAAVPRTFSFNRIIGLDYFFLSFMNKTFAFLNAVCHGTNFQQVGLLKEYDRGVPSSQETWKLFNRIWIQPFGIPETIVSDGGSEFKQRFERSVEQHGILQIITDAASPWQNGRVERHGGWVKERAELEISSVQTILTDPSDLEELILMIVACKNRWFSRGGFSPCQLVFGANPRVPTELLSDDTMQELGWQEIENDAFDQDTASAAYNRSHHIRQRARQLCIQANSKEKIRLSTSQRVHKQRFWAVGQWVYVWRKFPGTGQGHLTRARWTGPGVVVLQAGHTVWVSMRARLWKCNSDQLRPASHFESIGADLARAGELQDLIKQGRSSKAGAVDVTAEGSPPPEADSEVPSAEIGQPLTGDQPPMNSTDARPSTRPEEIHRPGSLRVIGIPDTIVPGGDEDVASIDTDSRATASAKRKTEENSEETDGKKKKVGLSLIVDHSGNCFKRAGTKKVSLKDVESNKEVVAALLRVSGGRGYFSKRLIDDAIRLFYKQENLYPPGISEGSPSILEWSDYEGMEQDIDKDPLGEAESDSDGSGCSFDMGKILAVVQKIQHDTEKTKKKQNLKIDFQPEEVKSYQAGTFRALYDSFLKEEKSKGVSHKEAMDLWKKSKVREELLATLSESERKKRLALSQICRVKMGGLVVVKIYFRMDTRRFHRARNAPDDMAHLIRELRADIVAIMVKMLCLRVGLNDFEARRKRCKQDELDQVIRAFENETKRVLIEEAELQIQRPGESGESEVASNPDEIDTEIEGEEPPAPLKKRPRLVQEQADPIGPAGVQSPSPPADVTNGLHQSLRYHKQMMSGKFSLVPDSKAVKKRHLKSKEDKGKGFASFFGDFAERLGGSASEVFTQNIAAELLRLMQGQTSQTSEAKPTTPSTPAGGASQDQTRESKTATPSTAMLALPDASSQASGEKNEPAPTQPEETKAVEPTSQEGEAAVQDPEKKEVPTIPEQLSDKSAANASALATVGLLPPPAENASPEGDTVPGTPDVLTKEDLKTMDEDAILEMYAEGKVPISLINSSNCRKLHMRMRRHMEDHSDEVKAPNMAAMFQGTLKERRELLHQWLQSGEVPEKCEMMLTMQRSTEEDYDAEEQLLTVEGMKRAGISEKRKIAAVVATQNPILDKDHPEILEEARYWVHVHIKRNHREKSSVSVVAKNRLRADSGGMEAVLPGLTNRRIATATRPLDMSAALAQLQQKPAQNSEPEQPKGGKPRRPKKAATKPKKDTKPLEPKTWEEICSDACVDLRKEYLGTACAMDLPKGHELRKQLNSMKVQLGNLMDETKDLDLDVLTQSQFDRTMEECKKKVLADRVGRIYSSNVFGASSTKTPEFRVHRKAANADLALKVEISMLDIPVAGEDGEMEIIPWPILLPHNLAIALVREGHYDKIFGTKTDRIEFWGHMMKDLSPSERSAVDPEHDAPFALYGDESTIFRASCMKLHFHPQLNKCSSCDPDAGTYSTYSPMPMTESISIFFQLCANMQMTVTFCDVTQAFCQSEPLSRPQGKLYVEACDGLDVPKGTLIQLVAPVYGLEDAPIRWHQTVISFLQEIGFERSLLEPCWYVRRDDRGEVEAMILIEVDDLNVAARPNLKDELLQTLESRFRFGKMEFDEADFAGRHVKVLPGRIEMNQEKYIIEKLHPIKLHGGRKGDKSARLLPEEFETFRSMLYKVAWVAHQTRPEAAGAVSILSSRLKEAVIDDICCLNKLISHLRNTAQQSLVLHGFKNEDMILISASDAGGVDSMPSSGSTELDTIQGAWVIMAADRLPSASQRTKVSILSWRSSKLRRKVASTLASETLAFSQSLGEVEWIQIMIRDIVNGDVSRKDWTESLTPHFPVLRENCELADRLQQCHITDAKSLFDSLMKESPMSRQDRRTSVELSIILESLQKAKSVVRWAPHPRMVADGLTKADITRTNGALEELLRTSKLTLWDENEELRCRKEDPKARGRGMALEAFQRGGFVEVCQAAMHLIGPTTRDPSWGEEGHRRKAKGGLILGPLGLVFVAALSHHCMGLLLKLATRTSTRSFGSLACNILGRRAKILVDFCLVLTQYGFAIADIIFIVENVRDVVCWETNQSACPGKAAVCTGTLICVLPFTWLRSLQVLTVPVLMSNVVLLCGISWIYYCSFVQLGTHGIAPGIVSFNWAEFPIFFGCAVFSFEGVGLILPIQFAMQQPAKFPKILQRAMLTVSD</sequence>
<keyword evidence="3 7" id="KW-1133">Transmembrane helix</keyword>
<comment type="subcellular location">
    <subcellularLocation>
        <location evidence="1">Membrane</location>
        <topology evidence="1">Multi-pass membrane protein</topology>
    </subcellularLocation>
</comment>
<dbReference type="PANTHER" id="PTHR22950:SF666">
    <property type="entry name" value="VACUOLAR AMINO ACID TRANSPORTER 4"/>
    <property type="match status" value="1"/>
</dbReference>
<feature type="transmembrane region" description="Helical" evidence="7">
    <location>
        <begin position="3369"/>
        <end position="3392"/>
    </location>
</feature>
<organism evidence="10 11">
    <name type="scientific">Durusdinium trenchii</name>
    <dbReference type="NCBI Taxonomy" id="1381693"/>
    <lineage>
        <taxon>Eukaryota</taxon>
        <taxon>Sar</taxon>
        <taxon>Alveolata</taxon>
        <taxon>Dinophyceae</taxon>
        <taxon>Suessiales</taxon>
        <taxon>Symbiodiniaceae</taxon>
        <taxon>Durusdinium</taxon>
    </lineage>
</organism>
<dbReference type="Proteomes" id="UP001642484">
    <property type="component" value="Unassembled WGS sequence"/>
</dbReference>
<evidence type="ECO:0000256" key="2">
    <source>
        <dbReference type="ARBA" id="ARBA00022692"/>
    </source>
</evidence>
<feature type="compositionally biased region" description="Acidic residues" evidence="6">
    <location>
        <begin position="1970"/>
        <end position="1980"/>
    </location>
</feature>
<feature type="region of interest" description="Disordered" evidence="6">
    <location>
        <begin position="676"/>
        <end position="703"/>
    </location>
</feature>
<dbReference type="Gene3D" id="3.30.420.10">
    <property type="entry name" value="Ribonuclease H-like superfamily/Ribonuclease H"/>
    <property type="match status" value="1"/>
</dbReference>
<feature type="domain" description="Integrase catalytic" evidence="9">
    <location>
        <begin position="1225"/>
        <end position="1396"/>
    </location>
</feature>
<dbReference type="EMBL" id="CAXAMN010018113">
    <property type="protein sequence ID" value="CAK9051852.1"/>
    <property type="molecule type" value="Genomic_DNA"/>
</dbReference>
<proteinExistence type="predicted"/>
<dbReference type="InterPro" id="IPR013103">
    <property type="entry name" value="RVT_2"/>
</dbReference>
<keyword evidence="2 7" id="KW-0812">Transmembrane</keyword>
<dbReference type="InterPro" id="IPR013057">
    <property type="entry name" value="AA_transpt_TM"/>
</dbReference>
<feature type="compositionally biased region" description="Basic and acidic residues" evidence="6">
    <location>
        <begin position="1596"/>
        <end position="1605"/>
    </location>
</feature>
<feature type="region of interest" description="Disordered" evidence="6">
    <location>
        <begin position="71"/>
        <end position="120"/>
    </location>
</feature>
<dbReference type="InterPro" id="IPR001584">
    <property type="entry name" value="Integrase_cat-core"/>
</dbReference>
<accession>A0ABP0MK48</accession>